<dbReference type="GO" id="GO:0005741">
    <property type="term" value="C:mitochondrial outer membrane"/>
    <property type="evidence" value="ECO:0007669"/>
    <property type="project" value="UniProtKB-SubCell"/>
</dbReference>
<evidence type="ECO:0000256" key="6">
    <source>
        <dbReference type="ARBA" id="ARBA00048448"/>
    </source>
</evidence>
<evidence type="ECO:0000256" key="3">
    <source>
        <dbReference type="ARBA" id="ARBA00005995"/>
    </source>
</evidence>
<protein>
    <recommendedName>
        <fullName evidence="10">Amine oxidase</fullName>
        <ecNumber evidence="10">1.4.3.-</ecNumber>
    </recommendedName>
</protein>
<dbReference type="SUPFAM" id="SSF51905">
    <property type="entry name" value="FAD/NAD(P)-binding domain"/>
    <property type="match status" value="1"/>
</dbReference>
<proteinExistence type="inferred from homology"/>
<comment type="catalytic activity">
    <reaction evidence="8">
        <text>N-acetylputrescine + O2 + H2O = 4-acetamidobutanal + H2O2 + NH4(+)</text>
        <dbReference type="Rhea" id="RHEA:70283"/>
        <dbReference type="ChEBI" id="CHEBI:7386"/>
        <dbReference type="ChEBI" id="CHEBI:15377"/>
        <dbReference type="ChEBI" id="CHEBI:15379"/>
        <dbReference type="ChEBI" id="CHEBI:16240"/>
        <dbReference type="ChEBI" id="CHEBI:28938"/>
        <dbReference type="ChEBI" id="CHEBI:58263"/>
    </reaction>
    <physiologicalReaction direction="left-to-right" evidence="8">
        <dbReference type="Rhea" id="RHEA:70284"/>
    </physiologicalReaction>
</comment>
<dbReference type="Gene3D" id="3.50.50.60">
    <property type="entry name" value="FAD/NAD(P)-binding domain"/>
    <property type="match status" value="2"/>
</dbReference>
<keyword evidence="10" id="KW-0274">FAD</keyword>
<comment type="catalytic activity">
    <reaction evidence="6">
        <text>a secondary aliphatic amine + O2 + H2O = a primary amine + an aldehyde + H2O2</text>
        <dbReference type="Rhea" id="RHEA:26414"/>
        <dbReference type="ChEBI" id="CHEBI:15377"/>
        <dbReference type="ChEBI" id="CHEBI:15379"/>
        <dbReference type="ChEBI" id="CHEBI:16240"/>
        <dbReference type="ChEBI" id="CHEBI:17478"/>
        <dbReference type="ChEBI" id="CHEBI:58855"/>
        <dbReference type="ChEBI" id="CHEBI:65296"/>
        <dbReference type="EC" id="1.4.3.4"/>
    </reaction>
</comment>
<dbReference type="InterPro" id="IPR001613">
    <property type="entry name" value="Flavin_amine_oxidase"/>
</dbReference>
<dbReference type="GO" id="GO:0008131">
    <property type="term" value="F:primary methylamine oxidase activity"/>
    <property type="evidence" value="ECO:0007669"/>
    <property type="project" value="UniProtKB-ARBA"/>
</dbReference>
<keyword evidence="10" id="KW-1133">Transmembrane helix</keyword>
<comment type="similarity">
    <text evidence="3 10">Belongs to the flavin monoamine oxidase family.</text>
</comment>
<evidence type="ECO:0000256" key="9">
    <source>
        <dbReference type="PIRSR" id="PIRSR601613-1"/>
    </source>
</evidence>
<dbReference type="Pfam" id="PF01593">
    <property type="entry name" value="Amino_oxidase"/>
    <property type="match status" value="2"/>
</dbReference>
<dbReference type="InterPro" id="IPR050703">
    <property type="entry name" value="Flavin_MAO"/>
</dbReference>
<comment type="cofactor">
    <cofactor evidence="1 10">
        <name>FAD</name>
        <dbReference type="ChEBI" id="CHEBI:57692"/>
    </cofactor>
</comment>
<feature type="binding site" evidence="9">
    <location>
        <position position="512"/>
    </location>
    <ligand>
        <name>FAD</name>
        <dbReference type="ChEBI" id="CHEBI:57692"/>
    </ligand>
</feature>
<feature type="domain" description="Amine oxidase" evidence="11">
    <location>
        <begin position="15"/>
        <end position="102"/>
    </location>
</feature>
<dbReference type="Gene3D" id="1.10.405.10">
    <property type="entry name" value="Guanine Nucleotide Dissociation Inhibitor, domain 1"/>
    <property type="match status" value="1"/>
</dbReference>
<evidence type="ECO:0000256" key="7">
    <source>
        <dbReference type="ARBA" id="ARBA00049354"/>
    </source>
</evidence>
<comment type="catalytic activity">
    <reaction evidence="7">
        <text>benzylamine + O2 + H2O = benzaldehyde + H2O2 + NH4(+)</text>
        <dbReference type="Rhea" id="RHEA:59424"/>
        <dbReference type="ChEBI" id="CHEBI:15377"/>
        <dbReference type="ChEBI" id="CHEBI:15379"/>
        <dbReference type="ChEBI" id="CHEBI:16240"/>
        <dbReference type="ChEBI" id="CHEBI:17169"/>
        <dbReference type="ChEBI" id="CHEBI:28938"/>
        <dbReference type="ChEBI" id="CHEBI:225238"/>
    </reaction>
    <physiologicalReaction direction="left-to-right" evidence="7">
        <dbReference type="Rhea" id="RHEA:59425"/>
    </physiologicalReaction>
</comment>
<dbReference type="EMBL" id="CAJNOE010002020">
    <property type="protein sequence ID" value="CAF1463754.1"/>
    <property type="molecule type" value="Genomic_DNA"/>
</dbReference>
<feature type="domain" description="Amine oxidase" evidence="11">
    <location>
        <begin position="262"/>
        <end position="536"/>
    </location>
</feature>
<dbReference type="GO" id="GO:0097621">
    <property type="term" value="F:monoamine oxidase activity"/>
    <property type="evidence" value="ECO:0007669"/>
    <property type="project" value="UniProtKB-EC"/>
</dbReference>
<feature type="binding site" evidence="9">
    <location>
        <begin position="36"/>
        <end position="37"/>
    </location>
    <ligand>
        <name>FAD</name>
        <dbReference type="ChEBI" id="CHEBI:57692"/>
    </ligand>
</feature>
<comment type="function">
    <text evidence="5">Catalyzes the oxidative deamination of primary and some secondary amines such as neurotransmitters, and exogenous amines including the tertiary amine, neurotoxin 1-methyl-4-phenyl-1,2,3,6-tetrahydropyridine (MPTP), with concomitant reduction of oxygen to hydrogen peroxide and participates in the metabolism of neuroactive and vasoactive amines in the central nervous system and peripheral tissues. Preferentially degrades benzylamine and phenylethylamine.</text>
</comment>
<dbReference type="EC" id="1.4.3.-" evidence="10"/>
<dbReference type="SUPFAM" id="SSF54373">
    <property type="entry name" value="FAD-linked reductases, C-terminal domain"/>
    <property type="match status" value="1"/>
</dbReference>
<feature type="transmembrane region" description="Helical" evidence="10">
    <location>
        <begin position="590"/>
        <end position="607"/>
    </location>
</feature>
<dbReference type="InterPro" id="IPR036188">
    <property type="entry name" value="FAD/NAD-bd_sf"/>
</dbReference>
<dbReference type="PANTHER" id="PTHR43563:SF1">
    <property type="entry name" value="AMINE OXIDASE [FLAVIN-CONTAINING] B"/>
    <property type="match status" value="1"/>
</dbReference>
<comment type="subcellular location">
    <subcellularLocation>
        <location evidence="2">Mitochondrion outer membrane</location>
        <topology evidence="2">Single-pass type IV membrane protein</topology>
        <orientation evidence="2">Cytoplasmic side</orientation>
    </subcellularLocation>
</comment>
<keyword evidence="4 10" id="KW-0560">Oxidoreductase</keyword>
<evidence type="ECO:0000256" key="10">
    <source>
        <dbReference type="RuleBase" id="RU362067"/>
    </source>
</evidence>
<feature type="binding site" evidence="9">
    <location>
        <position position="424"/>
    </location>
    <ligand>
        <name>substrate</name>
    </ligand>
</feature>
<keyword evidence="10" id="KW-0472">Membrane</keyword>
<feature type="binding site" evidence="9">
    <location>
        <position position="16"/>
    </location>
    <ligand>
        <name>FAD</name>
        <dbReference type="ChEBI" id="CHEBI:57692"/>
    </ligand>
</feature>
<evidence type="ECO:0000313" key="12">
    <source>
        <dbReference type="EMBL" id="CAF1463754.1"/>
    </source>
</evidence>
<sequence>MSSDILDVLIIGGGLSGLSAGNYLFDNNVKSFKILEARNRVGGRTCTINYEQRPVDIGGAYVGPFQNRILRLAREFNIGTYRIDYKGKNVLTLTNGQRSVYKGTIPTSVGVFALLDLNYLLCRTQDLCDQISNLTPWSNEDLSSKYDGMTVEDWLVTLGETDDAKDIFRAAVRTILCVIPTSVGVFALLDLNYLLCRTQDLCDQISNLTPWSNEDLSSKYDGMTVEDWLVTLGETDDAKDIFRAAVRTILCVEPDEVSMFAWLSYVNNGLGIMRLIEVENGAQERKFKGGSQQISNRLCEKLGSDRVLLNHAVKHVQWSLTSNLIKVTCDNNEEFSCRHLIIGLAPSLYKTIQFEPELPPKKREATERMYMGSIIKTITVFDRPFWKENGFSGSVLDTSHASNPVIFSYDDSSDEHQFYALMGFIVADSSRKWAKLTRDERRQAICEQYAQAFQCNDILTGCREYIEQDWSAEQFSGGCYTDIMPKEVLSSLREQLCTPCGNNGQLVFAGTELATRFSGYMDGAVQAGERAAFEIITKYLKVNTGNVSLKWIDEEPVDAREECRSSDINELMYRPSRIEMLLPKASTTKTILKITSIALVGLIAIFVKSRYF</sequence>
<evidence type="ECO:0000256" key="1">
    <source>
        <dbReference type="ARBA" id="ARBA00001974"/>
    </source>
</evidence>
<dbReference type="Proteomes" id="UP000663860">
    <property type="component" value="Unassembled WGS sequence"/>
</dbReference>
<reference evidence="12" key="1">
    <citation type="submission" date="2021-02" db="EMBL/GenBank/DDBJ databases">
        <authorList>
            <person name="Nowell W R."/>
        </authorList>
    </citation>
    <scope>NUCLEOTIDE SEQUENCE</scope>
</reference>
<evidence type="ECO:0000256" key="8">
    <source>
        <dbReference type="ARBA" id="ARBA00049430"/>
    </source>
</evidence>
<keyword evidence="10" id="KW-0285">Flavoprotein</keyword>
<name>A0A815QID6_9BILA</name>
<comment type="caution">
    <text evidence="12">The sequence shown here is derived from an EMBL/GenBank/DDBJ whole genome shotgun (WGS) entry which is preliminary data.</text>
</comment>
<keyword evidence="10" id="KW-0812">Transmembrane</keyword>
<evidence type="ECO:0000259" key="11">
    <source>
        <dbReference type="Pfam" id="PF01593"/>
    </source>
</evidence>
<evidence type="ECO:0000256" key="4">
    <source>
        <dbReference type="ARBA" id="ARBA00023002"/>
    </source>
</evidence>
<dbReference type="PRINTS" id="PR00757">
    <property type="entry name" value="AMINEOXDASEF"/>
</dbReference>
<organism evidence="12 13">
    <name type="scientific">Adineta steineri</name>
    <dbReference type="NCBI Taxonomy" id="433720"/>
    <lineage>
        <taxon>Eukaryota</taxon>
        <taxon>Metazoa</taxon>
        <taxon>Spiralia</taxon>
        <taxon>Gnathifera</taxon>
        <taxon>Rotifera</taxon>
        <taxon>Eurotatoria</taxon>
        <taxon>Bdelloidea</taxon>
        <taxon>Adinetida</taxon>
        <taxon>Adinetidae</taxon>
        <taxon>Adineta</taxon>
    </lineage>
</organism>
<dbReference type="AlphaFoldDB" id="A0A815QID6"/>
<dbReference type="PANTHER" id="PTHR43563">
    <property type="entry name" value="AMINE OXIDASE"/>
    <property type="match status" value="1"/>
</dbReference>
<evidence type="ECO:0000256" key="2">
    <source>
        <dbReference type="ARBA" id="ARBA00004362"/>
    </source>
</evidence>
<accession>A0A815QID6</accession>
<evidence type="ECO:0000313" key="13">
    <source>
        <dbReference type="Proteomes" id="UP000663860"/>
    </source>
</evidence>
<dbReference type="InterPro" id="IPR002937">
    <property type="entry name" value="Amino_oxidase"/>
</dbReference>
<gene>
    <name evidence="12" type="ORF">IZO911_LOCUS43069</name>
</gene>
<evidence type="ECO:0000256" key="5">
    <source>
        <dbReference type="ARBA" id="ARBA00045409"/>
    </source>
</evidence>
<feature type="binding site" evidence="9">
    <location>
        <position position="313"/>
    </location>
    <ligand>
        <name>FAD</name>
        <dbReference type="ChEBI" id="CHEBI:57692"/>
    </ligand>
</feature>